<dbReference type="InterPro" id="IPR005174">
    <property type="entry name" value="KIB1-4_b-propeller"/>
</dbReference>
<dbReference type="InterPro" id="IPR007942">
    <property type="entry name" value="PLipase-like"/>
</dbReference>
<feature type="region of interest" description="Disordered" evidence="2">
    <location>
        <begin position="341"/>
        <end position="396"/>
    </location>
</feature>
<feature type="domain" description="KIB1-4 beta-propeller" evidence="3">
    <location>
        <begin position="126"/>
        <end position="278"/>
    </location>
</feature>
<evidence type="ECO:0000259" key="3">
    <source>
        <dbReference type="Pfam" id="PF03478"/>
    </source>
</evidence>
<evidence type="ECO:0000313" key="4">
    <source>
        <dbReference type="EnsemblPlants" id="AUR62028684-RA:cds"/>
    </source>
</evidence>
<feature type="compositionally biased region" description="Basic and acidic residues" evidence="2">
    <location>
        <begin position="365"/>
        <end position="379"/>
    </location>
</feature>
<evidence type="ECO:0000256" key="1">
    <source>
        <dbReference type="SAM" id="Coils"/>
    </source>
</evidence>
<dbReference type="Pfam" id="PF05278">
    <property type="entry name" value="PEARLI-4"/>
    <property type="match status" value="1"/>
</dbReference>
<dbReference type="InterPro" id="IPR051304">
    <property type="entry name" value="SCF_F-box_domain"/>
</dbReference>
<dbReference type="PANTHER" id="PTHR47123:SF6">
    <property type="entry name" value="F-BOX PROTEIN SKIP23-LIKE ISOFORM X1"/>
    <property type="match status" value="1"/>
</dbReference>
<keyword evidence="1" id="KW-0175">Coiled coil</keyword>
<organism evidence="4 5">
    <name type="scientific">Chenopodium quinoa</name>
    <name type="common">Quinoa</name>
    <dbReference type="NCBI Taxonomy" id="63459"/>
    <lineage>
        <taxon>Eukaryota</taxon>
        <taxon>Viridiplantae</taxon>
        <taxon>Streptophyta</taxon>
        <taxon>Embryophyta</taxon>
        <taxon>Tracheophyta</taxon>
        <taxon>Spermatophyta</taxon>
        <taxon>Magnoliopsida</taxon>
        <taxon>eudicotyledons</taxon>
        <taxon>Gunneridae</taxon>
        <taxon>Pentapetalae</taxon>
        <taxon>Caryophyllales</taxon>
        <taxon>Chenopodiaceae</taxon>
        <taxon>Chenopodioideae</taxon>
        <taxon>Atripliceae</taxon>
        <taxon>Chenopodium</taxon>
    </lineage>
</organism>
<keyword evidence="5" id="KW-1185">Reference proteome</keyword>
<evidence type="ECO:0000313" key="5">
    <source>
        <dbReference type="Proteomes" id="UP000596660"/>
    </source>
</evidence>
<sequence length="562" mass="63665">MENREVKKQRRTVDWSELPEEAVGIIADYLRFYGSDHRRFRGVCRKWRKSSPPSTHFLFSIFPRKLPTQLGRSVHIISTTTYLLYPSEENYYSGIDPPWLVTVEELNPGKLRIRHPKLSNKDENPIFGTDLVAILSLDQGGILGFLKFNGEWRFAEMGPEFKLDDIVNYKGNICAVNHGGQALLISGVNGMVIKELSKSLSKSDAGDKRKLLVVYDGEVYLIVRRIYKFWVFKMNEELQKWERIYDLGEKVLFVSYDKCFFVKACDLSGIKGNCIFFPKNCFPTQFGDTSVDDELFQPPLENYLVVAVFYMDRDNSKLVSSDEECDIFWLPPVGLNPDIWKSTSSDFSEEDEDIDSANNNGSESSSKDHSSAFIKHGDDGQGAENPPSTSNQKDTHVDDVEAHDCASLEKFQGIDVSSDLVPVLQKICDKYGNIIEGHIVQSNSLLTWALESLANIIIILQNNTGDSLNNTQVAYLNSTLADLQMVQFRLDWLVPFVERALAVHKSKCEKAIMINLETRKSKLLAKMRELEEQMVQQEKLMAESLTNCAPSVLEKGLAEGLC</sequence>
<dbReference type="Pfam" id="PF03478">
    <property type="entry name" value="Beta-prop_KIB1-4"/>
    <property type="match status" value="1"/>
</dbReference>
<accession>A0A803MFU0</accession>
<reference evidence="4" key="1">
    <citation type="journal article" date="2017" name="Nature">
        <title>The genome of Chenopodium quinoa.</title>
        <authorList>
            <person name="Jarvis D.E."/>
            <person name="Ho Y.S."/>
            <person name="Lightfoot D.J."/>
            <person name="Schmoeckel S.M."/>
            <person name="Li B."/>
            <person name="Borm T.J.A."/>
            <person name="Ohyanagi H."/>
            <person name="Mineta K."/>
            <person name="Michell C.T."/>
            <person name="Saber N."/>
            <person name="Kharbatia N.M."/>
            <person name="Rupper R.R."/>
            <person name="Sharp A.R."/>
            <person name="Dally N."/>
            <person name="Boughton B.A."/>
            <person name="Woo Y.H."/>
            <person name="Gao G."/>
            <person name="Schijlen E.G.W.M."/>
            <person name="Guo X."/>
            <person name="Momin A.A."/>
            <person name="Negrao S."/>
            <person name="Al-Babili S."/>
            <person name="Gehring C."/>
            <person name="Roessner U."/>
            <person name="Jung C."/>
            <person name="Murphy K."/>
            <person name="Arold S.T."/>
            <person name="Gojobori T."/>
            <person name="van der Linden C.G."/>
            <person name="van Loo E.N."/>
            <person name="Jellen E.N."/>
            <person name="Maughan P.J."/>
            <person name="Tester M."/>
        </authorList>
    </citation>
    <scope>NUCLEOTIDE SEQUENCE [LARGE SCALE GENOMIC DNA]</scope>
    <source>
        <strain evidence="4">cv. PI 614886</strain>
    </source>
</reference>
<dbReference type="Gramene" id="AUR62028684-RA">
    <property type="protein sequence ID" value="AUR62028684-RA:cds"/>
    <property type="gene ID" value="AUR62028684"/>
</dbReference>
<dbReference type="AlphaFoldDB" id="A0A803MFU0"/>
<dbReference type="Gene3D" id="1.20.1280.50">
    <property type="match status" value="1"/>
</dbReference>
<dbReference type="PANTHER" id="PTHR47123">
    <property type="entry name" value="F-BOX PROTEIN SKIP23"/>
    <property type="match status" value="1"/>
</dbReference>
<feature type="coiled-coil region" evidence="1">
    <location>
        <begin position="513"/>
        <end position="547"/>
    </location>
</feature>
<dbReference type="EnsemblPlants" id="AUR62028684-RA">
    <property type="protein sequence ID" value="AUR62028684-RA:cds"/>
    <property type="gene ID" value="AUR62028684"/>
</dbReference>
<proteinExistence type="predicted"/>
<protein>
    <recommendedName>
        <fullName evidence="3">KIB1-4 beta-propeller domain-containing protein</fullName>
    </recommendedName>
</protein>
<name>A0A803MFU0_CHEQI</name>
<dbReference type="Proteomes" id="UP000596660">
    <property type="component" value="Unplaced"/>
</dbReference>
<evidence type="ECO:0000256" key="2">
    <source>
        <dbReference type="SAM" id="MobiDB-lite"/>
    </source>
</evidence>
<reference evidence="4" key="2">
    <citation type="submission" date="2021-03" db="UniProtKB">
        <authorList>
            <consortium name="EnsemblPlants"/>
        </authorList>
    </citation>
    <scope>IDENTIFICATION</scope>
</reference>